<dbReference type="GO" id="GO:0008270">
    <property type="term" value="F:zinc ion binding"/>
    <property type="evidence" value="ECO:0007669"/>
    <property type="project" value="UniProtKB-KW"/>
</dbReference>
<keyword evidence="2" id="KW-0597">Phosphoprotein</keyword>
<dbReference type="Pfam" id="PF02759">
    <property type="entry name" value="RUN"/>
    <property type="match status" value="1"/>
</dbReference>
<dbReference type="CDD" id="cd17679">
    <property type="entry name" value="RUN_PLEKHM1"/>
    <property type="match status" value="1"/>
</dbReference>
<dbReference type="GO" id="GO:0005770">
    <property type="term" value="C:late endosome"/>
    <property type="evidence" value="ECO:0007669"/>
    <property type="project" value="UniProtKB-SubCell"/>
</dbReference>
<reference evidence="11 12" key="1">
    <citation type="journal article" date="2024" name="BMC Genomics">
        <title>Genome assembly of redclaw crayfish (Cherax quadricarinatus) provides insights into its immune adaptation and hypoxia tolerance.</title>
        <authorList>
            <person name="Liu Z."/>
            <person name="Zheng J."/>
            <person name="Li H."/>
            <person name="Fang K."/>
            <person name="Wang S."/>
            <person name="He J."/>
            <person name="Zhou D."/>
            <person name="Weng S."/>
            <person name="Chi M."/>
            <person name="Gu Z."/>
            <person name="He J."/>
            <person name="Li F."/>
            <person name="Wang M."/>
        </authorList>
    </citation>
    <scope>NUCLEOTIDE SEQUENCE [LARGE SCALE GENOMIC DNA]</scope>
    <source>
        <strain evidence="11">ZL_2023a</strain>
    </source>
</reference>
<dbReference type="Proteomes" id="UP001445076">
    <property type="component" value="Unassembled WGS sequence"/>
</dbReference>
<evidence type="ECO:0000313" key="11">
    <source>
        <dbReference type="EMBL" id="KAK8740635.1"/>
    </source>
</evidence>
<keyword evidence="8" id="KW-0072">Autophagy</keyword>
<evidence type="ECO:0000256" key="9">
    <source>
        <dbReference type="SAM" id="MobiDB-lite"/>
    </source>
</evidence>
<keyword evidence="7" id="KW-0862">Zinc</keyword>
<gene>
    <name evidence="11" type="ORF">OTU49_003003</name>
</gene>
<dbReference type="PROSITE" id="PS50826">
    <property type="entry name" value="RUN"/>
    <property type="match status" value="1"/>
</dbReference>
<dbReference type="InterPro" id="IPR004012">
    <property type="entry name" value="Run_dom"/>
</dbReference>
<evidence type="ECO:0000256" key="2">
    <source>
        <dbReference type="ARBA" id="ARBA00022553"/>
    </source>
</evidence>
<dbReference type="AlphaFoldDB" id="A0AAW0XLT8"/>
<reference evidence="11" key="2">
    <citation type="submission" date="2024-01" db="EMBL/GenBank/DDBJ databases">
        <authorList>
            <person name="He J."/>
            <person name="Wang M."/>
            <person name="Zheng J."/>
            <person name="Liu Z."/>
        </authorList>
    </citation>
    <scope>NUCLEOTIDE SEQUENCE</scope>
    <source>
        <strain evidence="11">ZL_2023a</strain>
        <tissue evidence="11">Muscle</tissue>
    </source>
</reference>
<dbReference type="InterPro" id="IPR025258">
    <property type="entry name" value="RH_dom"/>
</dbReference>
<evidence type="ECO:0000259" key="10">
    <source>
        <dbReference type="PROSITE" id="PS50826"/>
    </source>
</evidence>
<dbReference type="PANTHER" id="PTHR12326:SF12">
    <property type="entry name" value="PLECKSTRIN HOMOLOGY AND RUN DOMAIN CONTAINING M1"/>
    <property type="match status" value="1"/>
</dbReference>
<evidence type="ECO:0000313" key="12">
    <source>
        <dbReference type="Proteomes" id="UP001445076"/>
    </source>
</evidence>
<dbReference type="SMART" id="SM01175">
    <property type="entry name" value="DUF4206"/>
    <property type="match status" value="1"/>
</dbReference>
<dbReference type="Pfam" id="PF13901">
    <property type="entry name" value="RH_dom"/>
    <property type="match status" value="1"/>
</dbReference>
<dbReference type="InterPro" id="IPR047326">
    <property type="entry name" value="RUN_PLEKHM1"/>
</dbReference>
<evidence type="ECO:0000256" key="6">
    <source>
        <dbReference type="ARBA" id="ARBA00022771"/>
    </source>
</evidence>
<dbReference type="Gene3D" id="1.20.58.900">
    <property type="match status" value="1"/>
</dbReference>
<keyword evidence="5" id="KW-0967">Endosome</keyword>
<evidence type="ECO:0000256" key="3">
    <source>
        <dbReference type="ARBA" id="ARBA00022723"/>
    </source>
</evidence>
<protein>
    <recommendedName>
        <fullName evidence="10">RUN domain-containing protein</fullName>
    </recommendedName>
</protein>
<keyword evidence="4" id="KW-0677">Repeat</keyword>
<evidence type="ECO:0000256" key="1">
    <source>
        <dbReference type="ARBA" id="ARBA00004603"/>
    </source>
</evidence>
<name>A0AAW0XLT8_CHEQU</name>
<evidence type="ECO:0000256" key="7">
    <source>
        <dbReference type="ARBA" id="ARBA00022833"/>
    </source>
</evidence>
<comment type="caution">
    <text evidence="11">The sequence shown here is derived from an EMBL/GenBank/DDBJ whole genome shotgun (WGS) entry which is preliminary data.</text>
</comment>
<proteinExistence type="predicted"/>
<evidence type="ECO:0000256" key="5">
    <source>
        <dbReference type="ARBA" id="ARBA00022753"/>
    </source>
</evidence>
<dbReference type="GO" id="GO:0006914">
    <property type="term" value="P:autophagy"/>
    <property type="evidence" value="ECO:0007669"/>
    <property type="project" value="UniProtKB-KW"/>
</dbReference>
<feature type="compositionally biased region" description="Basic and acidic residues" evidence="9">
    <location>
        <begin position="300"/>
        <end position="324"/>
    </location>
</feature>
<comment type="subcellular location">
    <subcellularLocation>
        <location evidence="1">Late endosome</location>
    </subcellularLocation>
</comment>
<evidence type="ECO:0000256" key="8">
    <source>
        <dbReference type="ARBA" id="ARBA00023006"/>
    </source>
</evidence>
<evidence type="ECO:0000256" key="4">
    <source>
        <dbReference type="ARBA" id="ARBA00022737"/>
    </source>
</evidence>
<accession>A0AAW0XLT8</accession>
<dbReference type="EMBL" id="JARKIK010000033">
    <property type="protein sequence ID" value="KAK8740635.1"/>
    <property type="molecule type" value="Genomic_DNA"/>
</dbReference>
<organism evidence="11 12">
    <name type="scientific">Cherax quadricarinatus</name>
    <name type="common">Australian red claw crayfish</name>
    <dbReference type="NCBI Taxonomy" id="27406"/>
    <lineage>
        <taxon>Eukaryota</taxon>
        <taxon>Metazoa</taxon>
        <taxon>Ecdysozoa</taxon>
        <taxon>Arthropoda</taxon>
        <taxon>Crustacea</taxon>
        <taxon>Multicrustacea</taxon>
        <taxon>Malacostraca</taxon>
        <taxon>Eumalacostraca</taxon>
        <taxon>Eucarida</taxon>
        <taxon>Decapoda</taxon>
        <taxon>Pleocyemata</taxon>
        <taxon>Astacidea</taxon>
        <taxon>Parastacoidea</taxon>
        <taxon>Parastacidae</taxon>
        <taxon>Cherax</taxon>
    </lineage>
</organism>
<dbReference type="InterPro" id="IPR051366">
    <property type="entry name" value="DEF8"/>
</dbReference>
<keyword evidence="3" id="KW-0479">Metal-binding</keyword>
<dbReference type="InterPro" id="IPR037213">
    <property type="entry name" value="Run_dom_sf"/>
</dbReference>
<dbReference type="SUPFAM" id="SSF140741">
    <property type="entry name" value="RUN domain-like"/>
    <property type="match status" value="1"/>
</dbReference>
<sequence>MFSQHLKRERREASISASLVTRLQEAVQSVLQPGGADCNYGVQNTVSGALGPIIGHSDNTNALCNVLEAIFIHGLRDSLGERMSSFLGSDPDRMPVPNFWPVVLIISHRDLIEQVSELSFISSEVGRSRAWVRLAINQGQICSYLSVLLHDSRTLKDYYRRTAFLRDAERSDIMLRVLQPVSALTFNLATNAAVLNTWTQTPLVLAGLWAPSVQVVVSDPVLAATDVASTVYDEHSTYMNSTSICETPISDQMFDMIIGGTPETSFINDYMEKHKKVDSADSEGIPRPSEIKANNAEEVNNDKDNFTAPCKEESDLDDHSKSETNLDDSILPNQKNQFENSLTNALSNRVYMREWSDDSFSRSMNEEAPEYKRLFSDFGSDVPFSIVPGLAVVEVDQLSPTTSSPSGAVSNESSLSEFAEKLNYEILPQQLPSQEDTSRLLPLLTRLTSEEGLDSQQYQCHQCKSYVGMIYGKPRVCNYDSRYYCYECHEDETALIPARILHNWDFSAHPVCTANARWLAAIHHQPLIDLRTLNPKLYCHVEDLAEMQMLRTQLLYVRAYLFTCRSGVGEQLRKMLWPREHMYEHVHLYSVADLQLVASGQLVPRVRQAVTFGREHISQCEVCSPRGFICELCSDTEIIYPFQLGNTYTCAVCYGVYHAVCARGRRKCPRCVRRAARAE</sequence>
<feature type="domain" description="RUN" evidence="10">
    <location>
        <begin position="54"/>
        <end position="193"/>
    </location>
</feature>
<dbReference type="PANTHER" id="PTHR12326">
    <property type="entry name" value="PLECKSTRIN HOMOLOGY DOMAIN CONTAINING PROTEIN"/>
    <property type="match status" value="1"/>
</dbReference>
<dbReference type="SMART" id="SM00593">
    <property type="entry name" value="RUN"/>
    <property type="match status" value="1"/>
</dbReference>
<feature type="region of interest" description="Disordered" evidence="9">
    <location>
        <begin position="277"/>
        <end position="334"/>
    </location>
</feature>
<keyword evidence="12" id="KW-1185">Reference proteome</keyword>
<dbReference type="EMBL" id="JARKIK010000033">
    <property type="protein sequence ID" value="KAK8740633.1"/>
    <property type="molecule type" value="Genomic_DNA"/>
</dbReference>
<keyword evidence="6" id="KW-0863">Zinc-finger</keyword>